<reference evidence="1" key="1">
    <citation type="journal article" date="2021" name="PeerJ">
        <title>Extensive microbial diversity within the chicken gut microbiome revealed by metagenomics and culture.</title>
        <authorList>
            <person name="Gilroy R."/>
            <person name="Ravi A."/>
            <person name="Getino M."/>
            <person name="Pursley I."/>
            <person name="Horton D.L."/>
            <person name="Alikhan N.F."/>
            <person name="Baker D."/>
            <person name="Gharbi K."/>
            <person name="Hall N."/>
            <person name="Watson M."/>
            <person name="Adriaenssens E.M."/>
            <person name="Foster-Nyarko E."/>
            <person name="Jarju S."/>
            <person name="Secka A."/>
            <person name="Antonio M."/>
            <person name="Oren A."/>
            <person name="Chaudhuri R.R."/>
            <person name="La Ragione R."/>
            <person name="Hildebrand F."/>
            <person name="Pallen M.J."/>
        </authorList>
    </citation>
    <scope>NUCLEOTIDE SEQUENCE</scope>
    <source>
        <strain evidence="1">2239</strain>
    </source>
</reference>
<gene>
    <name evidence="1" type="ORF">H9865_10890</name>
</gene>
<evidence type="ECO:0000313" key="2">
    <source>
        <dbReference type="Proteomes" id="UP000824193"/>
    </source>
</evidence>
<dbReference type="EMBL" id="DXFW01000038">
    <property type="protein sequence ID" value="HIX06582.1"/>
    <property type="molecule type" value="Genomic_DNA"/>
</dbReference>
<organism evidence="1 2">
    <name type="scientific">Candidatus Allofournierella pullicola</name>
    <dbReference type="NCBI Taxonomy" id="2838596"/>
    <lineage>
        <taxon>Bacteria</taxon>
        <taxon>Bacillati</taxon>
        <taxon>Bacillota</taxon>
        <taxon>Clostridia</taxon>
        <taxon>Eubacteriales</taxon>
        <taxon>Oscillospiraceae</taxon>
        <taxon>Allofournierella</taxon>
    </lineage>
</organism>
<protein>
    <submittedName>
        <fullName evidence="1">Uncharacterized protein</fullName>
    </submittedName>
</protein>
<dbReference type="AlphaFoldDB" id="A0A9D2AF59"/>
<comment type="caution">
    <text evidence="1">The sequence shown here is derived from an EMBL/GenBank/DDBJ whole genome shotgun (WGS) entry which is preliminary data.</text>
</comment>
<dbReference type="Proteomes" id="UP000824193">
    <property type="component" value="Unassembled WGS sequence"/>
</dbReference>
<proteinExistence type="predicted"/>
<name>A0A9D2AF59_9FIRM</name>
<reference evidence="1" key="2">
    <citation type="submission" date="2021-04" db="EMBL/GenBank/DDBJ databases">
        <authorList>
            <person name="Gilroy R."/>
        </authorList>
    </citation>
    <scope>NUCLEOTIDE SEQUENCE</scope>
    <source>
        <strain evidence="1">2239</strain>
    </source>
</reference>
<evidence type="ECO:0000313" key="1">
    <source>
        <dbReference type="EMBL" id="HIX06582.1"/>
    </source>
</evidence>
<sequence length="150" mass="16489">MPAILSLVLIAAAAVLCWKLAKQLDSKRRKKAAGGEECLEYRTDLAFDECLDALAARTAEDEFEYDCARQPDGSFLLHFTLHKPTGQPVDTLYALRLDAGRQTVVTLHFLREAFGYRQPVFPKELLDAFLAKKLAAAPKAPPQTGAQNAG</sequence>
<accession>A0A9D2AF59</accession>